<evidence type="ECO:0000313" key="3">
    <source>
        <dbReference type="Proteomes" id="UP001209681"/>
    </source>
</evidence>
<organism evidence="2 3">
    <name type="scientific">Desulfobotulus pelophilus</name>
    <dbReference type="NCBI Taxonomy" id="2823377"/>
    <lineage>
        <taxon>Bacteria</taxon>
        <taxon>Pseudomonadati</taxon>
        <taxon>Thermodesulfobacteriota</taxon>
        <taxon>Desulfobacteria</taxon>
        <taxon>Desulfobacterales</taxon>
        <taxon>Desulfobacteraceae</taxon>
        <taxon>Desulfobotulus</taxon>
    </lineage>
</organism>
<name>A0ABT3N7V5_9BACT</name>
<dbReference type="EMBL" id="JAPFPW010000005">
    <property type="protein sequence ID" value="MCW7753530.1"/>
    <property type="molecule type" value="Genomic_DNA"/>
</dbReference>
<dbReference type="RefSeq" id="WP_265424400.1">
    <property type="nucleotide sequence ID" value="NZ_JAPFPW010000005.1"/>
</dbReference>
<dbReference type="PANTHER" id="PTHR34825">
    <property type="entry name" value="CONSERVED PROTEIN, WITH A WEAK D-GALACTARATE DEHYDRATASE/ALTRONATE HYDROLASE DOMAIN"/>
    <property type="match status" value="1"/>
</dbReference>
<dbReference type="Pfam" id="PF08011">
    <property type="entry name" value="PDDEXK_9"/>
    <property type="match status" value="1"/>
</dbReference>
<dbReference type="PANTHER" id="PTHR34825:SF2">
    <property type="entry name" value="AAA-ATPASE-LIKE DOMAIN-CONTAINING PROTEIN"/>
    <property type="match status" value="1"/>
</dbReference>
<dbReference type="Proteomes" id="UP001209681">
    <property type="component" value="Unassembled WGS sequence"/>
</dbReference>
<dbReference type="InterPro" id="IPR012547">
    <property type="entry name" value="PDDEXK_9"/>
</dbReference>
<keyword evidence="3" id="KW-1185">Reference proteome</keyword>
<reference evidence="2 3" key="1">
    <citation type="submission" date="2022-11" db="EMBL/GenBank/DDBJ databases">
        <title>Desulfobotulus tamanensis H1 sp. nov. - anaerobic, alkaliphilic, sulphate reducing bacterium isolated from terrestrial mud volcano.</title>
        <authorList>
            <person name="Frolova A."/>
            <person name="Merkel A.Y."/>
            <person name="Slobodkin A.I."/>
        </authorList>
    </citation>
    <scope>NUCLEOTIDE SEQUENCE [LARGE SCALE GENOMIC DNA]</scope>
    <source>
        <strain evidence="2 3">H1</strain>
    </source>
</reference>
<keyword evidence="2" id="KW-0067">ATP-binding</keyword>
<accession>A0ABT3N7V5</accession>
<comment type="caution">
    <text evidence="2">The sequence shown here is derived from an EMBL/GenBank/DDBJ whole genome shotgun (WGS) entry which is preliminary data.</text>
</comment>
<dbReference type="Pfam" id="PF09820">
    <property type="entry name" value="AAA-ATPase_like"/>
    <property type="match status" value="1"/>
</dbReference>
<evidence type="ECO:0000259" key="1">
    <source>
        <dbReference type="Pfam" id="PF09820"/>
    </source>
</evidence>
<protein>
    <submittedName>
        <fullName evidence="2">ATP-binding protein</fullName>
    </submittedName>
</protein>
<keyword evidence="2" id="KW-0547">Nucleotide-binding</keyword>
<evidence type="ECO:0000313" key="2">
    <source>
        <dbReference type="EMBL" id="MCW7753530.1"/>
    </source>
</evidence>
<dbReference type="GO" id="GO:0005524">
    <property type="term" value="F:ATP binding"/>
    <property type="evidence" value="ECO:0007669"/>
    <property type="project" value="UniProtKB-KW"/>
</dbReference>
<feature type="domain" description="AAA-ATPase-like" evidence="1">
    <location>
        <begin position="7"/>
        <end position="224"/>
    </location>
</feature>
<proteinExistence type="predicted"/>
<dbReference type="InterPro" id="IPR018631">
    <property type="entry name" value="AAA-ATPase-like_dom"/>
</dbReference>
<gene>
    <name evidence="2" type="ORF">OOT00_05950</name>
</gene>
<sequence length="583" mass="68331">MKKRILYGEANYPAIVRENGYFVDKTAYIEKLEFVKNPVFLRPRRFGKSLLCTMLESYYSVLYKENFEELFGHTWIGKNPTPLHNTLLVLHLDFSTIETGELELMEKSFDHTVNLALQSLVNRNICFLEDKPLLNPENSSVSNLKAVINKIQDNKLPPLYVIIDEYDNFANQLITGHKDLLYKQLMADDGFLKTFFKLLKEGRKTGTIHNVFITGVLPVTMDELASGFNIATFITLNPNFENMIGFTQSEVNLLLDDIYRDYEIRPDTRNEVQDVIKNQYNGYHFIDPEGEAVYNSTILQYFLSWFCEFKTMPKHLTDMNLKTDILWIKRITGSNPELTQDFVTQLTTQNSIDYDDTLLTQKFNMSRFFEKSFFPISFFYLGMLTRKNDFALTLPNLNMRRIFVEYFNELHHIDVSTRYGNMMQHFVRTLDLKSLFAGYWQEYVSQLPEAVFSQVNENFYRTTFYELCSRYLSRWFTWNVERSYPKGRTDLEFVGKFNECFAGIRMVIEFKYFSNAAFKKFNTSIENFTLIPEDTEQMAGYVEGLKKEYPEAKISQHVIYCFGNGGFRVFDTDPLPASNEPVS</sequence>